<keyword evidence="2" id="KW-0812">Transmembrane</keyword>
<evidence type="ECO:0000256" key="2">
    <source>
        <dbReference type="SAM" id="Phobius"/>
    </source>
</evidence>
<comment type="caution">
    <text evidence="3">The sequence shown here is derived from an EMBL/GenBank/DDBJ whole genome shotgun (WGS) entry which is preliminary data.</text>
</comment>
<name>A0A853DSS0_9MICO</name>
<feature type="transmembrane region" description="Helical" evidence="2">
    <location>
        <begin position="182"/>
        <end position="205"/>
    </location>
</feature>
<keyword evidence="4" id="KW-1185">Reference proteome</keyword>
<sequence length="309" mass="32214">MLSPVEAAALLGVSPSAASHDVESAYLARLNVVPASDIETRDRLTAARDALVAAARWQAPGVPGAPLGQPAAPAQQSAAPVQPGPPQQVTAPPYPQQPYGTQPYPQQPYGTQSYPQQPYGAQPYPQQPYGAQPYGAQPYGAEPQPQPGQPPYAPYPYAQPHQPHQPYPAYAPPRRGPSTGAIVGWVLGGFAVLLVIVVVAVVAIVGSARSQVSYTDAGGGSSDSASGEYVVDGVRVEYNEDGWDFTLTSPRDCPAATVTIGFGDDVSGPAQEEFTDTVALEAGQPHVYSVPYDASSLQYASIDAIDCGT</sequence>
<protein>
    <submittedName>
        <fullName evidence="3">Uncharacterized protein</fullName>
    </submittedName>
</protein>
<evidence type="ECO:0000313" key="3">
    <source>
        <dbReference type="EMBL" id="NYK09674.1"/>
    </source>
</evidence>
<feature type="compositionally biased region" description="Pro residues" evidence="1">
    <location>
        <begin position="82"/>
        <end position="96"/>
    </location>
</feature>
<proteinExistence type="predicted"/>
<organism evidence="3 4">
    <name type="scientific">Leifsonia naganoensis</name>
    <dbReference type="NCBI Taxonomy" id="150025"/>
    <lineage>
        <taxon>Bacteria</taxon>
        <taxon>Bacillati</taxon>
        <taxon>Actinomycetota</taxon>
        <taxon>Actinomycetes</taxon>
        <taxon>Micrococcales</taxon>
        <taxon>Microbacteriaceae</taxon>
        <taxon>Leifsonia</taxon>
    </lineage>
</organism>
<feature type="compositionally biased region" description="Low complexity" evidence="1">
    <location>
        <begin position="62"/>
        <end position="81"/>
    </location>
</feature>
<dbReference type="EMBL" id="JACCHJ010000001">
    <property type="protein sequence ID" value="NYK09674.1"/>
    <property type="molecule type" value="Genomic_DNA"/>
</dbReference>
<keyword evidence="2" id="KW-1133">Transmembrane helix</keyword>
<dbReference type="RefSeq" id="WP_179700598.1">
    <property type="nucleotide sequence ID" value="NZ_BAAAHA010000003.1"/>
</dbReference>
<gene>
    <name evidence="3" type="ORF">HNR14_001555</name>
</gene>
<feature type="region of interest" description="Disordered" evidence="1">
    <location>
        <begin position="62"/>
        <end position="164"/>
    </location>
</feature>
<dbReference type="Proteomes" id="UP000521075">
    <property type="component" value="Unassembled WGS sequence"/>
</dbReference>
<dbReference type="AlphaFoldDB" id="A0A853DSS0"/>
<reference evidence="3 4" key="1">
    <citation type="submission" date="2020-07" db="EMBL/GenBank/DDBJ databases">
        <title>Sequencing the genomes of 1000 actinobacteria strains.</title>
        <authorList>
            <person name="Klenk H.-P."/>
        </authorList>
    </citation>
    <scope>NUCLEOTIDE SEQUENCE [LARGE SCALE GENOMIC DNA]</scope>
    <source>
        <strain evidence="3 4">DSM 15166</strain>
    </source>
</reference>
<feature type="compositionally biased region" description="Pro residues" evidence="1">
    <location>
        <begin position="144"/>
        <end position="154"/>
    </location>
</feature>
<feature type="compositionally biased region" description="Low complexity" evidence="1">
    <location>
        <begin position="97"/>
        <end position="143"/>
    </location>
</feature>
<evidence type="ECO:0000256" key="1">
    <source>
        <dbReference type="SAM" id="MobiDB-lite"/>
    </source>
</evidence>
<evidence type="ECO:0000313" key="4">
    <source>
        <dbReference type="Proteomes" id="UP000521075"/>
    </source>
</evidence>
<keyword evidence="2" id="KW-0472">Membrane</keyword>
<accession>A0A853DSS0</accession>